<dbReference type="InterPro" id="IPR013324">
    <property type="entry name" value="RNA_pol_sigma_r3/r4-like"/>
</dbReference>
<dbReference type="InterPro" id="IPR036388">
    <property type="entry name" value="WH-like_DNA-bd_sf"/>
</dbReference>
<feature type="region of interest" description="Disordered" evidence="6">
    <location>
        <begin position="94"/>
        <end position="113"/>
    </location>
</feature>
<organism evidence="9 10">
    <name type="scientific">Microlunatus antarcticus</name>
    <dbReference type="NCBI Taxonomy" id="53388"/>
    <lineage>
        <taxon>Bacteria</taxon>
        <taxon>Bacillati</taxon>
        <taxon>Actinomycetota</taxon>
        <taxon>Actinomycetes</taxon>
        <taxon>Propionibacteriales</taxon>
        <taxon>Propionibacteriaceae</taxon>
        <taxon>Microlunatus</taxon>
    </lineage>
</organism>
<evidence type="ECO:0000313" key="9">
    <source>
        <dbReference type="EMBL" id="MBB3328314.1"/>
    </source>
</evidence>
<keyword evidence="2" id="KW-0805">Transcription regulation</keyword>
<evidence type="ECO:0000256" key="4">
    <source>
        <dbReference type="ARBA" id="ARBA00023125"/>
    </source>
</evidence>
<dbReference type="Proteomes" id="UP000565572">
    <property type="component" value="Unassembled WGS sequence"/>
</dbReference>
<dbReference type="PANTHER" id="PTHR43133:SF62">
    <property type="entry name" value="RNA POLYMERASE SIGMA FACTOR SIGZ"/>
    <property type="match status" value="1"/>
</dbReference>
<feature type="domain" description="RNA polymerase sigma-70 region 4" evidence="8">
    <location>
        <begin position="125"/>
        <end position="173"/>
    </location>
</feature>
<dbReference type="InterPro" id="IPR007630">
    <property type="entry name" value="RNA_pol_sigma70_r4"/>
</dbReference>
<dbReference type="GO" id="GO:0006352">
    <property type="term" value="P:DNA-templated transcription initiation"/>
    <property type="evidence" value="ECO:0007669"/>
    <property type="project" value="InterPro"/>
</dbReference>
<dbReference type="Gene3D" id="1.10.1740.10">
    <property type="match status" value="1"/>
</dbReference>
<comment type="similarity">
    <text evidence="1">Belongs to the sigma-70 factor family. ECF subfamily.</text>
</comment>
<accession>A0A7W5JXT4</accession>
<dbReference type="AlphaFoldDB" id="A0A7W5JXT4"/>
<dbReference type="InterPro" id="IPR039425">
    <property type="entry name" value="RNA_pol_sigma-70-like"/>
</dbReference>
<evidence type="ECO:0000256" key="6">
    <source>
        <dbReference type="SAM" id="MobiDB-lite"/>
    </source>
</evidence>
<gene>
    <name evidence="9" type="ORF">FHX39_003258</name>
</gene>
<evidence type="ECO:0000259" key="7">
    <source>
        <dbReference type="Pfam" id="PF04542"/>
    </source>
</evidence>
<dbReference type="PANTHER" id="PTHR43133">
    <property type="entry name" value="RNA POLYMERASE ECF-TYPE SIGMA FACTO"/>
    <property type="match status" value="1"/>
</dbReference>
<sequence>MVSAREDDPQVVDAFSAGDELGLVAVYDRWSPLVYSLALRSLGDVTEAETVTRTVFSQAWAARATFDPGRSRLADWLVDLACRSIADTRAARARRVPADRASEDSAGDESKTGALAERMVMVDGMAHLDTSSRRLLQMALDHDLTLGEIAGRTGLAVEDVRARITTSLMELRHRLEGNADAH</sequence>
<dbReference type="SUPFAM" id="SSF88946">
    <property type="entry name" value="Sigma2 domain of RNA polymerase sigma factors"/>
    <property type="match status" value="1"/>
</dbReference>
<name>A0A7W5JXT4_9ACTN</name>
<evidence type="ECO:0000259" key="8">
    <source>
        <dbReference type="Pfam" id="PF04545"/>
    </source>
</evidence>
<comment type="caution">
    <text evidence="9">The sequence shown here is derived from an EMBL/GenBank/DDBJ whole genome shotgun (WGS) entry which is preliminary data.</text>
</comment>
<keyword evidence="3" id="KW-0731">Sigma factor</keyword>
<dbReference type="EMBL" id="JACHZG010000001">
    <property type="protein sequence ID" value="MBB3328314.1"/>
    <property type="molecule type" value="Genomic_DNA"/>
</dbReference>
<keyword evidence="10" id="KW-1185">Reference proteome</keyword>
<dbReference type="InterPro" id="IPR007627">
    <property type="entry name" value="RNA_pol_sigma70_r2"/>
</dbReference>
<feature type="domain" description="RNA polymerase sigma-70 region 2" evidence="7">
    <location>
        <begin position="27"/>
        <end position="94"/>
    </location>
</feature>
<evidence type="ECO:0000256" key="2">
    <source>
        <dbReference type="ARBA" id="ARBA00023015"/>
    </source>
</evidence>
<dbReference type="Gene3D" id="1.10.10.10">
    <property type="entry name" value="Winged helix-like DNA-binding domain superfamily/Winged helix DNA-binding domain"/>
    <property type="match status" value="1"/>
</dbReference>
<dbReference type="GO" id="GO:0016987">
    <property type="term" value="F:sigma factor activity"/>
    <property type="evidence" value="ECO:0007669"/>
    <property type="project" value="UniProtKB-KW"/>
</dbReference>
<evidence type="ECO:0000313" key="10">
    <source>
        <dbReference type="Proteomes" id="UP000565572"/>
    </source>
</evidence>
<proteinExistence type="inferred from homology"/>
<feature type="compositionally biased region" description="Basic and acidic residues" evidence="6">
    <location>
        <begin position="96"/>
        <end position="111"/>
    </location>
</feature>
<dbReference type="SUPFAM" id="SSF88659">
    <property type="entry name" value="Sigma3 and sigma4 domains of RNA polymerase sigma factors"/>
    <property type="match status" value="1"/>
</dbReference>
<dbReference type="NCBIfam" id="TIGR02937">
    <property type="entry name" value="sigma70-ECF"/>
    <property type="match status" value="1"/>
</dbReference>
<protein>
    <submittedName>
        <fullName evidence="9">RNA polymerase sigma-70 factor (ECF subfamily)</fullName>
    </submittedName>
</protein>
<dbReference type="InterPro" id="IPR013325">
    <property type="entry name" value="RNA_pol_sigma_r2"/>
</dbReference>
<reference evidence="9 10" key="1">
    <citation type="submission" date="2020-08" db="EMBL/GenBank/DDBJ databases">
        <title>Sequencing the genomes of 1000 actinobacteria strains.</title>
        <authorList>
            <person name="Klenk H.-P."/>
        </authorList>
    </citation>
    <scope>NUCLEOTIDE SEQUENCE [LARGE SCALE GENOMIC DNA]</scope>
    <source>
        <strain evidence="9 10">DSM 11053</strain>
    </source>
</reference>
<dbReference type="RefSeq" id="WP_183340105.1">
    <property type="nucleotide sequence ID" value="NZ_JACHZG010000001.1"/>
</dbReference>
<keyword evidence="5" id="KW-0804">Transcription</keyword>
<evidence type="ECO:0000256" key="1">
    <source>
        <dbReference type="ARBA" id="ARBA00010641"/>
    </source>
</evidence>
<dbReference type="Pfam" id="PF04542">
    <property type="entry name" value="Sigma70_r2"/>
    <property type="match status" value="1"/>
</dbReference>
<evidence type="ECO:0000256" key="3">
    <source>
        <dbReference type="ARBA" id="ARBA00023082"/>
    </source>
</evidence>
<dbReference type="InterPro" id="IPR014284">
    <property type="entry name" value="RNA_pol_sigma-70_dom"/>
</dbReference>
<keyword evidence="4" id="KW-0238">DNA-binding</keyword>
<dbReference type="Pfam" id="PF04545">
    <property type="entry name" value="Sigma70_r4"/>
    <property type="match status" value="1"/>
</dbReference>
<dbReference type="GO" id="GO:0003677">
    <property type="term" value="F:DNA binding"/>
    <property type="evidence" value="ECO:0007669"/>
    <property type="project" value="UniProtKB-KW"/>
</dbReference>
<evidence type="ECO:0000256" key="5">
    <source>
        <dbReference type="ARBA" id="ARBA00023163"/>
    </source>
</evidence>